<dbReference type="AlphaFoldDB" id="A0ABD1TFK5"/>
<name>A0ABD1TFK5_9LAMI</name>
<dbReference type="Proteomes" id="UP001604336">
    <property type="component" value="Unassembled WGS sequence"/>
</dbReference>
<dbReference type="GO" id="GO:0016070">
    <property type="term" value="P:RNA metabolic process"/>
    <property type="evidence" value="ECO:0007669"/>
    <property type="project" value="UniProtKB-ARBA"/>
</dbReference>
<evidence type="ECO:0000313" key="3">
    <source>
        <dbReference type="EMBL" id="KAL2511521.1"/>
    </source>
</evidence>
<feature type="repeat" description="PPR" evidence="2">
    <location>
        <begin position="377"/>
        <end position="411"/>
    </location>
</feature>
<dbReference type="PANTHER" id="PTHR47926:SF437">
    <property type="entry name" value="PENTACOTRIPEPTIDE-REPEAT REGION OF PRORP DOMAIN-CONTAINING PROTEIN"/>
    <property type="match status" value="1"/>
</dbReference>
<evidence type="ECO:0000256" key="2">
    <source>
        <dbReference type="PROSITE-ProRule" id="PRU00708"/>
    </source>
</evidence>
<dbReference type="InterPro" id="IPR002885">
    <property type="entry name" value="PPR_rpt"/>
</dbReference>
<dbReference type="InterPro" id="IPR046960">
    <property type="entry name" value="PPR_At4g14850-like_plant"/>
</dbReference>
<feature type="repeat" description="PPR" evidence="2">
    <location>
        <begin position="213"/>
        <end position="243"/>
    </location>
</feature>
<keyword evidence="4" id="KW-1185">Reference proteome</keyword>
<dbReference type="InterPro" id="IPR011990">
    <property type="entry name" value="TPR-like_helical_dom_sf"/>
</dbReference>
<reference evidence="4" key="1">
    <citation type="submission" date="2024-07" db="EMBL/GenBank/DDBJ databases">
        <title>Two chromosome-level genome assemblies of Korean endemic species Abeliophyllum distichum and Forsythia ovata (Oleaceae).</title>
        <authorList>
            <person name="Jang H."/>
        </authorList>
    </citation>
    <scope>NUCLEOTIDE SEQUENCE [LARGE SCALE GENOMIC DNA]</scope>
</reference>
<dbReference type="PROSITE" id="PS51375">
    <property type="entry name" value="PPR"/>
    <property type="match status" value="5"/>
</dbReference>
<accession>A0ABD1TFK5</accession>
<dbReference type="FunFam" id="1.25.40.10:FF:000344">
    <property type="entry name" value="Pentatricopeptide repeat-containing protein"/>
    <property type="match status" value="1"/>
</dbReference>
<dbReference type="Gene3D" id="1.25.40.10">
    <property type="entry name" value="Tetratricopeptide repeat domain"/>
    <property type="match status" value="4"/>
</dbReference>
<dbReference type="Pfam" id="PF20431">
    <property type="entry name" value="E_motif"/>
    <property type="match status" value="1"/>
</dbReference>
<feature type="repeat" description="PPR" evidence="2">
    <location>
        <begin position="346"/>
        <end position="376"/>
    </location>
</feature>
<proteinExistence type="predicted"/>
<dbReference type="Pfam" id="PF13041">
    <property type="entry name" value="PPR_2"/>
    <property type="match status" value="2"/>
</dbReference>
<comment type="caution">
    <text evidence="3">The sequence shown here is derived from an EMBL/GenBank/DDBJ whole genome shotgun (WGS) entry which is preliminary data.</text>
</comment>
<dbReference type="PANTHER" id="PTHR47926">
    <property type="entry name" value="PENTATRICOPEPTIDE REPEAT-CONTAINING PROTEIN"/>
    <property type="match status" value="1"/>
</dbReference>
<dbReference type="FunFam" id="1.25.40.10:FF:000184">
    <property type="entry name" value="Pentatricopeptide repeat-containing protein, chloroplastic"/>
    <property type="match status" value="1"/>
</dbReference>
<dbReference type="NCBIfam" id="TIGR00756">
    <property type="entry name" value="PPR"/>
    <property type="match status" value="8"/>
</dbReference>
<organism evidence="3 4">
    <name type="scientific">Abeliophyllum distichum</name>
    <dbReference type="NCBI Taxonomy" id="126358"/>
    <lineage>
        <taxon>Eukaryota</taxon>
        <taxon>Viridiplantae</taxon>
        <taxon>Streptophyta</taxon>
        <taxon>Embryophyta</taxon>
        <taxon>Tracheophyta</taxon>
        <taxon>Spermatophyta</taxon>
        <taxon>Magnoliopsida</taxon>
        <taxon>eudicotyledons</taxon>
        <taxon>Gunneridae</taxon>
        <taxon>Pentapetalae</taxon>
        <taxon>asterids</taxon>
        <taxon>lamiids</taxon>
        <taxon>Lamiales</taxon>
        <taxon>Oleaceae</taxon>
        <taxon>Forsythieae</taxon>
        <taxon>Abeliophyllum</taxon>
    </lineage>
</organism>
<evidence type="ECO:0000313" key="4">
    <source>
        <dbReference type="Proteomes" id="UP001604336"/>
    </source>
</evidence>
<sequence length="603" mass="68598">MSGTWIWNPKERKCLSILQRKTHSRATLLQIHGFVLRNALETNLNLLTKFITTLSSSDPQCGTHHARRLFSQIRHKSDTFLCNTMMKAHLNSRQFSEAAVLYNELRRKESFVPDNYTFSTLAKCCGLSFSVFEGTEVHAHVVKYGFKSNLFVATALVDMYGKLGKMGFAKKVFDEMVDRSPVSWTALIGGYVRNGEMGVAKELFDIMPECEKDTAAFNVMIDGYVKLGEMEPAKNLFDAMPERNVVSWTSMIDGYCSNGDVEEARLLFDSMPERNLYSWNTMIGGYCQNKQPHEAMSLFHELLMEKIYDPDDVTAVSVLPAIAYLGALDMGIWVHELVKWKKLDRSSNVCTALIDMYAKCGEIDKARRVFDEVQQKETCTWNALINGLAINGRAMEALEVFSDMRIQEFKPNEITMLGVLSACNHGGLVEDGRRWFKAMEELRLTARIEHYGCLVDLLGRAGCLEEAEKLIESMPYEANGIILSSFIFSCGYAKDVTRAERMVKKAINMEPWNDGNYIMLRNLYAIERRWGDVEEIKGLMRIKGAKKEVGCSVIEISSRVWEFVAGDKVHPQWETTHVVLEQLQMNMKGLDPYFSEHCKLVEA</sequence>
<evidence type="ECO:0000256" key="1">
    <source>
        <dbReference type="ARBA" id="ARBA00022737"/>
    </source>
</evidence>
<keyword evidence="1" id="KW-0677">Repeat</keyword>
<dbReference type="Pfam" id="PF01535">
    <property type="entry name" value="PPR"/>
    <property type="match status" value="7"/>
</dbReference>
<protein>
    <submittedName>
        <fullName evidence="3">Pentatricopeptide repeat-containing protein</fullName>
    </submittedName>
</protein>
<feature type="repeat" description="PPR" evidence="2">
    <location>
        <begin position="244"/>
        <end position="278"/>
    </location>
</feature>
<dbReference type="InterPro" id="IPR046848">
    <property type="entry name" value="E_motif"/>
</dbReference>
<dbReference type="EMBL" id="JBFOLK010000005">
    <property type="protein sequence ID" value="KAL2511521.1"/>
    <property type="molecule type" value="Genomic_DNA"/>
</dbReference>
<feature type="repeat" description="PPR" evidence="2">
    <location>
        <begin position="180"/>
        <end position="210"/>
    </location>
</feature>
<gene>
    <name evidence="3" type="ORF">Adt_17121</name>
</gene>